<dbReference type="InterPro" id="IPR011990">
    <property type="entry name" value="TPR-like_helical_dom_sf"/>
</dbReference>
<dbReference type="Gene3D" id="1.25.40.10">
    <property type="entry name" value="Tetratricopeptide repeat domain"/>
    <property type="match status" value="2"/>
</dbReference>
<dbReference type="OrthoDB" id="2335338at2759"/>
<protein>
    <submittedName>
        <fullName evidence="5">Uncharacterized protein</fullName>
    </submittedName>
</protein>
<reference evidence="5 6" key="1">
    <citation type="journal article" date="2013" name="Curr. Biol.">
        <title>The Genome of the Foraminiferan Reticulomyxa filosa.</title>
        <authorList>
            <person name="Glockner G."/>
            <person name="Hulsmann N."/>
            <person name="Schleicher M."/>
            <person name="Noegel A.A."/>
            <person name="Eichinger L."/>
            <person name="Gallinger C."/>
            <person name="Pawlowski J."/>
            <person name="Sierra R."/>
            <person name="Euteneuer U."/>
            <person name="Pillet L."/>
            <person name="Moustafa A."/>
            <person name="Platzer M."/>
            <person name="Groth M."/>
            <person name="Szafranski K."/>
            <person name="Schliwa M."/>
        </authorList>
    </citation>
    <scope>NUCLEOTIDE SEQUENCE [LARGE SCALE GENOMIC DNA]</scope>
</reference>
<organism evidence="5 6">
    <name type="scientific">Reticulomyxa filosa</name>
    <dbReference type="NCBI Taxonomy" id="46433"/>
    <lineage>
        <taxon>Eukaryota</taxon>
        <taxon>Sar</taxon>
        <taxon>Rhizaria</taxon>
        <taxon>Retaria</taxon>
        <taxon>Foraminifera</taxon>
        <taxon>Monothalamids</taxon>
        <taxon>Reticulomyxidae</taxon>
        <taxon>Reticulomyxa</taxon>
    </lineage>
</organism>
<evidence type="ECO:0000256" key="3">
    <source>
        <dbReference type="PROSITE-ProRule" id="PRU00339"/>
    </source>
</evidence>
<accession>X6MI76</accession>
<dbReference type="EMBL" id="ASPP01020430">
    <property type="protein sequence ID" value="ETO13713.1"/>
    <property type="molecule type" value="Genomic_DNA"/>
</dbReference>
<name>X6MI76_RETFI</name>
<evidence type="ECO:0000313" key="6">
    <source>
        <dbReference type="Proteomes" id="UP000023152"/>
    </source>
</evidence>
<evidence type="ECO:0000256" key="4">
    <source>
        <dbReference type="SAM" id="MobiDB-lite"/>
    </source>
</evidence>
<gene>
    <name evidence="5" type="ORF">RFI_23655</name>
</gene>
<dbReference type="PROSITE" id="PS50005">
    <property type="entry name" value="TPR"/>
    <property type="match status" value="2"/>
</dbReference>
<dbReference type="PANTHER" id="PTHR45641:SF1">
    <property type="entry name" value="AAA+ ATPASE DOMAIN-CONTAINING PROTEIN"/>
    <property type="match status" value="1"/>
</dbReference>
<keyword evidence="6" id="KW-1185">Reference proteome</keyword>
<feature type="region of interest" description="Disordered" evidence="4">
    <location>
        <begin position="163"/>
        <end position="183"/>
    </location>
</feature>
<feature type="repeat" description="TPR" evidence="3">
    <location>
        <begin position="356"/>
        <end position="389"/>
    </location>
</feature>
<evidence type="ECO:0000313" key="5">
    <source>
        <dbReference type="EMBL" id="ETO13713.1"/>
    </source>
</evidence>
<evidence type="ECO:0000256" key="1">
    <source>
        <dbReference type="ARBA" id="ARBA00022737"/>
    </source>
</evidence>
<comment type="caution">
    <text evidence="5">The sequence shown here is derived from an EMBL/GenBank/DDBJ whole genome shotgun (WGS) entry which is preliminary data.</text>
</comment>
<dbReference type="SUPFAM" id="SSF48452">
    <property type="entry name" value="TPR-like"/>
    <property type="match status" value="1"/>
</dbReference>
<dbReference type="Pfam" id="PF13424">
    <property type="entry name" value="TPR_12"/>
    <property type="match status" value="1"/>
</dbReference>
<dbReference type="SMART" id="SM00028">
    <property type="entry name" value="TPR"/>
    <property type="match status" value="4"/>
</dbReference>
<dbReference type="Pfam" id="PF13374">
    <property type="entry name" value="TPR_10"/>
    <property type="match status" value="1"/>
</dbReference>
<dbReference type="Proteomes" id="UP000023152">
    <property type="component" value="Unassembled WGS sequence"/>
</dbReference>
<keyword evidence="1" id="KW-0677">Repeat</keyword>
<sequence length="538" mass="62656">MNKFQKDCEILFSIIFSNFAQLTGAITQIRILDFYFCLCGLGRAETRFFSSSKKKLLLLIKPLKVKKKMSYSEVFIFVGINKYRLELVSLTLEALKKQLFEVTKDDNNNNEKENMSIKITDVNSCAIETDAHLQQAIQNSQFHFIAYFQQQSINELQLSELTSAPTPQHNDKSSPKEMKEDTPETLDFKKHWNMDWIMSNVEAAIMVEKMKSQNKQGLIMVIANKMSDIMLNNEIADCKEFQDYRLYVIKQKVIKILSEIDINGNMYAIDCKIECQHNINISTQLFVTDNVIIDYHFIPSISPILWNRKFHHDIPVELQSYFNRTYGFSSNDAIFNAQKALELCLNNFKYIHAYVANSYSSLGIAYSSNREHNKARECYEKALDISLHIFGNNHGWIANLYQNYGNTYYANSVYEEVIKYYSKSLEIKIKIFGTNHINVARFYAILARAYRENKEMDKSLECSEKKLHILLNLFGYRNAEVDDAYANLGSMCKRIGKKKEACKYLEESWKIRTIAFGEFHPITRQVKKKILQILISEQ</sequence>
<feature type="repeat" description="TPR" evidence="3">
    <location>
        <begin position="398"/>
        <end position="431"/>
    </location>
</feature>
<dbReference type="InterPro" id="IPR019734">
    <property type="entry name" value="TPR_rpt"/>
</dbReference>
<evidence type="ECO:0000256" key="2">
    <source>
        <dbReference type="ARBA" id="ARBA00022803"/>
    </source>
</evidence>
<feature type="compositionally biased region" description="Basic and acidic residues" evidence="4">
    <location>
        <begin position="169"/>
        <end position="183"/>
    </location>
</feature>
<dbReference type="PANTHER" id="PTHR45641">
    <property type="entry name" value="TETRATRICOPEPTIDE REPEAT PROTEIN (AFU_ORTHOLOGUE AFUA_6G03870)"/>
    <property type="match status" value="1"/>
</dbReference>
<dbReference type="AlphaFoldDB" id="X6MI76"/>
<proteinExistence type="predicted"/>
<keyword evidence="2 3" id="KW-0802">TPR repeat</keyword>